<organism evidence="1">
    <name type="scientific">Anguilla anguilla</name>
    <name type="common">European freshwater eel</name>
    <name type="synonym">Muraena anguilla</name>
    <dbReference type="NCBI Taxonomy" id="7936"/>
    <lineage>
        <taxon>Eukaryota</taxon>
        <taxon>Metazoa</taxon>
        <taxon>Chordata</taxon>
        <taxon>Craniata</taxon>
        <taxon>Vertebrata</taxon>
        <taxon>Euteleostomi</taxon>
        <taxon>Actinopterygii</taxon>
        <taxon>Neopterygii</taxon>
        <taxon>Teleostei</taxon>
        <taxon>Anguilliformes</taxon>
        <taxon>Anguillidae</taxon>
        <taxon>Anguilla</taxon>
    </lineage>
</organism>
<name>A0A0E9UXS5_ANGAN</name>
<dbReference type="AlphaFoldDB" id="A0A0E9UXS5"/>
<sequence>MRIAENLIIVPVSFFVHNGTTQCYPSPIKNDI</sequence>
<reference evidence="1" key="2">
    <citation type="journal article" date="2015" name="Fish Shellfish Immunol.">
        <title>Early steps in the European eel (Anguilla anguilla)-Vibrio vulnificus interaction in the gills: Role of the RtxA13 toxin.</title>
        <authorList>
            <person name="Callol A."/>
            <person name="Pajuelo D."/>
            <person name="Ebbesson L."/>
            <person name="Teles M."/>
            <person name="MacKenzie S."/>
            <person name="Amaro C."/>
        </authorList>
    </citation>
    <scope>NUCLEOTIDE SEQUENCE</scope>
</reference>
<reference evidence="1" key="1">
    <citation type="submission" date="2014-11" db="EMBL/GenBank/DDBJ databases">
        <authorList>
            <person name="Amaro Gonzalez C."/>
        </authorList>
    </citation>
    <scope>NUCLEOTIDE SEQUENCE</scope>
</reference>
<accession>A0A0E9UXS5</accession>
<evidence type="ECO:0000313" key="1">
    <source>
        <dbReference type="EMBL" id="JAH70684.1"/>
    </source>
</evidence>
<protein>
    <submittedName>
        <fullName evidence="1">Uncharacterized protein</fullName>
    </submittedName>
</protein>
<proteinExistence type="predicted"/>
<dbReference type="EMBL" id="GBXM01037893">
    <property type="protein sequence ID" value="JAH70684.1"/>
    <property type="molecule type" value="Transcribed_RNA"/>
</dbReference>